<dbReference type="NCBIfam" id="NF033524">
    <property type="entry name" value="lasso_PadeA_fam"/>
    <property type="match status" value="1"/>
</dbReference>
<evidence type="ECO:0000313" key="2">
    <source>
        <dbReference type="EMBL" id="QHT59931.1"/>
    </source>
</evidence>
<feature type="compositionally biased region" description="Polar residues" evidence="1">
    <location>
        <begin position="40"/>
        <end position="49"/>
    </location>
</feature>
<dbReference type="KEGG" id="plyc:GXP70_08175"/>
<evidence type="ECO:0000256" key="1">
    <source>
        <dbReference type="SAM" id="MobiDB-lite"/>
    </source>
</evidence>
<dbReference type="RefSeq" id="WP_162355997.1">
    <property type="nucleotide sequence ID" value="NZ_CP048209.1"/>
</dbReference>
<dbReference type="EMBL" id="CP048209">
    <property type="protein sequence ID" value="QHT59931.1"/>
    <property type="molecule type" value="Genomic_DNA"/>
</dbReference>
<dbReference type="AlphaFoldDB" id="A0A6C0FWS9"/>
<gene>
    <name evidence="2" type="ORF">GXP70_08175</name>
</gene>
<name>A0A6C0FWS9_9BACL</name>
<dbReference type="InterPro" id="IPR049825">
    <property type="entry name" value="Lasso_PadeA-like"/>
</dbReference>
<evidence type="ECO:0000313" key="3">
    <source>
        <dbReference type="Proteomes" id="UP000476064"/>
    </source>
</evidence>
<reference evidence="2 3" key="1">
    <citation type="submission" date="2020-01" db="EMBL/GenBank/DDBJ databases">
        <title>Paenibacillus sp. nov., isolated from tomato rhizosphere.</title>
        <authorList>
            <person name="Weon H.-Y."/>
            <person name="Lee S.A."/>
        </authorList>
    </citation>
    <scope>NUCLEOTIDE SEQUENCE [LARGE SCALE GENOMIC DNA]</scope>
    <source>
        <strain evidence="2 3">12200R-189</strain>
    </source>
</reference>
<accession>A0A6C0FWS9</accession>
<feature type="region of interest" description="Disordered" evidence="1">
    <location>
        <begin position="40"/>
        <end position="59"/>
    </location>
</feature>
<protein>
    <submittedName>
        <fullName evidence="2">Paeninodin family lasso peptide</fullName>
    </submittedName>
</protein>
<sequence length="59" mass="6682">MKKVWQTPQVEVLNVRETMLGDGWKHTDWTYIGGHLDVDQYNSNPSGNTGPIPAEYYGS</sequence>
<organism evidence="2 3">
    <name type="scientific">Paenibacillus lycopersici</name>
    <dbReference type="NCBI Taxonomy" id="2704462"/>
    <lineage>
        <taxon>Bacteria</taxon>
        <taxon>Bacillati</taxon>
        <taxon>Bacillota</taxon>
        <taxon>Bacilli</taxon>
        <taxon>Bacillales</taxon>
        <taxon>Paenibacillaceae</taxon>
        <taxon>Paenibacillus</taxon>
    </lineage>
</organism>
<proteinExistence type="predicted"/>
<dbReference type="Proteomes" id="UP000476064">
    <property type="component" value="Chromosome"/>
</dbReference>
<keyword evidence="3" id="KW-1185">Reference proteome</keyword>